<dbReference type="InterPro" id="IPR006439">
    <property type="entry name" value="HAD-SF_hydro_IA"/>
</dbReference>
<dbReference type="GO" id="GO:0006281">
    <property type="term" value="P:DNA repair"/>
    <property type="evidence" value="ECO:0007669"/>
    <property type="project" value="TreeGrafter"/>
</dbReference>
<dbReference type="PANTHER" id="PTHR43434">
    <property type="entry name" value="PHOSPHOGLYCOLATE PHOSPHATASE"/>
    <property type="match status" value="1"/>
</dbReference>
<evidence type="ECO:0000313" key="1">
    <source>
        <dbReference type="EMBL" id="KRN30819.1"/>
    </source>
</evidence>
<organism evidence="1 2">
    <name type="scientific">Weissella halotolerans DSM 20190</name>
    <dbReference type="NCBI Taxonomy" id="1123500"/>
    <lineage>
        <taxon>Bacteria</taxon>
        <taxon>Bacillati</taxon>
        <taxon>Bacillota</taxon>
        <taxon>Bacilli</taxon>
        <taxon>Lactobacillales</taxon>
        <taxon>Lactobacillaceae</taxon>
        <taxon>Weissella</taxon>
    </lineage>
</organism>
<dbReference type="InterPro" id="IPR041492">
    <property type="entry name" value="HAD_2"/>
</dbReference>
<keyword evidence="2" id="KW-1185">Reference proteome</keyword>
<dbReference type="InParanoid" id="A0A0R2FQN7"/>
<evidence type="ECO:0000313" key="2">
    <source>
        <dbReference type="Proteomes" id="UP000051296"/>
    </source>
</evidence>
<dbReference type="Gene3D" id="3.40.50.1000">
    <property type="entry name" value="HAD superfamily/HAD-like"/>
    <property type="match status" value="1"/>
</dbReference>
<dbReference type="OrthoDB" id="9792518at2"/>
<dbReference type="PATRIC" id="fig|1123500.6.peg.1245"/>
<dbReference type="Proteomes" id="UP000051296">
    <property type="component" value="Unassembled WGS sequence"/>
</dbReference>
<dbReference type="Gene3D" id="1.10.150.240">
    <property type="entry name" value="Putative phosphatase, domain 2"/>
    <property type="match status" value="1"/>
</dbReference>
<dbReference type="GO" id="GO:0005829">
    <property type="term" value="C:cytosol"/>
    <property type="evidence" value="ECO:0007669"/>
    <property type="project" value="TreeGrafter"/>
</dbReference>
<sequence>MRNYIFDFDGTIADSGQVAIQATQQAFAQHFLPVPAAELVQGYIGLPIEVFFKDLLPDQSQNEAEFNSLLESFRRIYQDLSGQLKLFPGMAEVLATLASEGKQLFIDTSKSSAGIERDLQSLEISHYFTGVLGSDDVAAYKPAPAGIHQLMATYDLNPAETVMIGDTKYDIAMGKAAGVRTCGVTWGEQDRQLVASAGPDYLIDQRQDLLTL</sequence>
<accession>A0A0R2FQN7</accession>
<dbReference type="FunFam" id="3.40.50.1000:FF:000022">
    <property type="entry name" value="Phosphoglycolate phosphatase"/>
    <property type="match status" value="1"/>
</dbReference>
<dbReference type="SFLD" id="SFLDS00003">
    <property type="entry name" value="Haloacid_Dehalogenase"/>
    <property type="match status" value="1"/>
</dbReference>
<dbReference type="PANTHER" id="PTHR43434:SF26">
    <property type="entry name" value="PYROPHOSPHATASE PPAX"/>
    <property type="match status" value="1"/>
</dbReference>
<dbReference type="InterPro" id="IPR050155">
    <property type="entry name" value="HAD-like_hydrolase_sf"/>
</dbReference>
<reference evidence="1 2" key="1">
    <citation type="journal article" date="2015" name="Genome Announc.">
        <title>Expanding the biotechnology potential of lactobacilli through comparative genomics of 213 strains and associated genera.</title>
        <authorList>
            <person name="Sun Z."/>
            <person name="Harris H.M."/>
            <person name="McCann A."/>
            <person name="Guo C."/>
            <person name="Argimon S."/>
            <person name="Zhang W."/>
            <person name="Yang X."/>
            <person name="Jeffery I.B."/>
            <person name="Cooney J.C."/>
            <person name="Kagawa T.F."/>
            <person name="Liu W."/>
            <person name="Song Y."/>
            <person name="Salvetti E."/>
            <person name="Wrobel A."/>
            <person name="Rasinkangas P."/>
            <person name="Parkhill J."/>
            <person name="Rea M.C."/>
            <person name="O'Sullivan O."/>
            <person name="Ritari J."/>
            <person name="Douillard F.P."/>
            <person name="Paul Ross R."/>
            <person name="Yang R."/>
            <person name="Briner A.E."/>
            <person name="Felis G.E."/>
            <person name="de Vos W.M."/>
            <person name="Barrangou R."/>
            <person name="Klaenhammer T.R."/>
            <person name="Caufield P.W."/>
            <person name="Cui Y."/>
            <person name="Zhang H."/>
            <person name="O'Toole P.W."/>
        </authorList>
    </citation>
    <scope>NUCLEOTIDE SEQUENCE [LARGE SCALE GENOMIC DNA]</scope>
    <source>
        <strain evidence="1 2">DSM 20190</strain>
    </source>
</reference>
<dbReference type="NCBIfam" id="TIGR01509">
    <property type="entry name" value="HAD-SF-IA-v3"/>
    <property type="match status" value="1"/>
</dbReference>
<comment type="caution">
    <text evidence="1">The sequence shown here is derived from an EMBL/GenBank/DDBJ whole genome shotgun (WGS) entry which is preliminary data.</text>
</comment>
<dbReference type="SFLD" id="SFLDG01129">
    <property type="entry name" value="C1.5:_HAD__Beta-PGM__Phosphata"/>
    <property type="match status" value="1"/>
</dbReference>
<dbReference type="Pfam" id="PF13419">
    <property type="entry name" value="HAD_2"/>
    <property type="match status" value="1"/>
</dbReference>
<dbReference type="InterPro" id="IPR023198">
    <property type="entry name" value="PGP-like_dom2"/>
</dbReference>
<dbReference type="InterPro" id="IPR023214">
    <property type="entry name" value="HAD_sf"/>
</dbReference>
<dbReference type="InterPro" id="IPR036412">
    <property type="entry name" value="HAD-like_sf"/>
</dbReference>
<dbReference type="RefSeq" id="WP_022792017.1">
    <property type="nucleotide sequence ID" value="NZ_ATUU01000005.1"/>
</dbReference>
<dbReference type="SFLD" id="SFLDG01135">
    <property type="entry name" value="C1.5.6:_HAD__Beta-PGM__Phospha"/>
    <property type="match status" value="1"/>
</dbReference>
<dbReference type="NCBIfam" id="TIGR01549">
    <property type="entry name" value="HAD-SF-IA-v1"/>
    <property type="match status" value="1"/>
</dbReference>
<dbReference type="SUPFAM" id="SSF56784">
    <property type="entry name" value="HAD-like"/>
    <property type="match status" value="1"/>
</dbReference>
<dbReference type="STRING" id="1123500.GCA_000420365_01306"/>
<dbReference type="FunCoup" id="A0A0R2FQN7">
    <property type="interactions" value="94"/>
</dbReference>
<dbReference type="GO" id="GO:0008967">
    <property type="term" value="F:phosphoglycolate phosphatase activity"/>
    <property type="evidence" value="ECO:0007669"/>
    <property type="project" value="TreeGrafter"/>
</dbReference>
<gene>
    <name evidence="1" type="ORF">IV68_GL001246</name>
</gene>
<proteinExistence type="predicted"/>
<dbReference type="AlphaFoldDB" id="A0A0R2FQN7"/>
<dbReference type="EMBL" id="JQAX01000005">
    <property type="protein sequence ID" value="KRN30819.1"/>
    <property type="molecule type" value="Genomic_DNA"/>
</dbReference>
<protein>
    <submittedName>
        <fullName evidence="1">Phosphatase</fullName>
    </submittedName>
</protein>
<name>A0A0R2FQN7_9LACO</name>
<dbReference type="eggNOG" id="COG0546">
    <property type="taxonomic scope" value="Bacteria"/>
</dbReference>